<dbReference type="Proteomes" id="UP001652620">
    <property type="component" value="Chromosome 3"/>
</dbReference>
<dbReference type="InterPro" id="IPR004875">
    <property type="entry name" value="DDE_SF_endonuclease_dom"/>
</dbReference>
<evidence type="ECO:0000313" key="7">
    <source>
        <dbReference type="Proteomes" id="UP001652620"/>
    </source>
</evidence>
<dbReference type="Pfam" id="PF03184">
    <property type="entry name" value="DDE_1"/>
    <property type="match status" value="1"/>
</dbReference>
<comment type="subcellular location">
    <subcellularLocation>
        <location evidence="1 4">Nucleus</location>
    </subcellularLocation>
</comment>
<dbReference type="SMART" id="SM00674">
    <property type="entry name" value="CENPB"/>
    <property type="match status" value="1"/>
</dbReference>
<feature type="DNA-binding region" description="H-T-H motif" evidence="4">
    <location>
        <begin position="38"/>
        <end position="58"/>
    </location>
</feature>
<organism evidence="7 8">
    <name type="scientific">Bactrocera dorsalis</name>
    <name type="common">Oriental fruit fly</name>
    <name type="synonym">Dacus dorsalis</name>
    <dbReference type="NCBI Taxonomy" id="27457"/>
    <lineage>
        <taxon>Eukaryota</taxon>
        <taxon>Metazoa</taxon>
        <taxon>Ecdysozoa</taxon>
        <taxon>Arthropoda</taxon>
        <taxon>Hexapoda</taxon>
        <taxon>Insecta</taxon>
        <taxon>Pterygota</taxon>
        <taxon>Neoptera</taxon>
        <taxon>Endopterygota</taxon>
        <taxon>Diptera</taxon>
        <taxon>Brachycera</taxon>
        <taxon>Muscomorpha</taxon>
        <taxon>Tephritoidea</taxon>
        <taxon>Tephritidae</taxon>
        <taxon>Bactrocera</taxon>
        <taxon>Bactrocera</taxon>
    </lineage>
</organism>
<proteinExistence type="predicted"/>
<feature type="domain" description="HTH psq-type" evidence="5">
    <location>
        <begin position="14"/>
        <end position="62"/>
    </location>
</feature>
<keyword evidence="3 4" id="KW-0539">Nucleus</keyword>
<dbReference type="InterPro" id="IPR009057">
    <property type="entry name" value="Homeodomain-like_sf"/>
</dbReference>
<dbReference type="GeneID" id="125777352"/>
<evidence type="ECO:0000313" key="8">
    <source>
        <dbReference type="RefSeq" id="XP_049308062.1"/>
    </source>
</evidence>
<evidence type="ECO:0000256" key="1">
    <source>
        <dbReference type="ARBA" id="ARBA00004123"/>
    </source>
</evidence>
<dbReference type="PANTHER" id="PTHR19303">
    <property type="entry name" value="TRANSPOSON"/>
    <property type="match status" value="1"/>
</dbReference>
<name>A0ABM3JFP8_BACDO</name>
<dbReference type="Pfam" id="PF04218">
    <property type="entry name" value="CENP-B_N"/>
    <property type="match status" value="1"/>
</dbReference>
<dbReference type="Pfam" id="PF03221">
    <property type="entry name" value="HTH_Tnp_Tc5"/>
    <property type="match status" value="1"/>
</dbReference>
<dbReference type="InterPro" id="IPR007889">
    <property type="entry name" value="HTH_Psq"/>
</dbReference>
<dbReference type="PROSITE" id="PS51253">
    <property type="entry name" value="HTH_CENPB"/>
    <property type="match status" value="1"/>
</dbReference>
<evidence type="ECO:0000256" key="3">
    <source>
        <dbReference type="ARBA" id="ARBA00023242"/>
    </source>
</evidence>
<evidence type="ECO:0000259" key="5">
    <source>
        <dbReference type="PROSITE" id="PS50960"/>
    </source>
</evidence>
<keyword evidence="7" id="KW-1185">Reference proteome</keyword>
<dbReference type="InterPro" id="IPR006600">
    <property type="entry name" value="HTH_CenpB_DNA-bd_dom"/>
</dbReference>
<accession>A0ABM3JFP8</accession>
<dbReference type="PANTHER" id="PTHR19303:SF26">
    <property type="entry name" value="TIGGER TRANSPOSABLE ELEMENT-DERIVED PROTEIN 1"/>
    <property type="match status" value="1"/>
</dbReference>
<reference evidence="8" key="1">
    <citation type="submission" date="2025-08" db="UniProtKB">
        <authorList>
            <consortium name="RefSeq"/>
        </authorList>
    </citation>
    <scope>IDENTIFICATION</scope>
    <source>
        <tissue evidence="8">Adult</tissue>
    </source>
</reference>
<protein>
    <submittedName>
        <fullName evidence="8">Tigger transposable element-derived protein 1-like</fullName>
    </submittedName>
</protein>
<dbReference type="InterPro" id="IPR050863">
    <property type="entry name" value="CenT-Element_Derived"/>
</dbReference>
<keyword evidence="2 4" id="KW-0238">DNA-binding</keyword>
<evidence type="ECO:0000259" key="6">
    <source>
        <dbReference type="PROSITE" id="PS51253"/>
    </source>
</evidence>
<gene>
    <name evidence="8" type="primary">LOC125777352</name>
</gene>
<dbReference type="RefSeq" id="XP_049308062.1">
    <property type="nucleotide sequence ID" value="XM_049452105.1"/>
</dbReference>
<evidence type="ECO:0000256" key="2">
    <source>
        <dbReference type="ARBA" id="ARBA00023125"/>
    </source>
</evidence>
<dbReference type="PROSITE" id="PS50960">
    <property type="entry name" value="HTH_PSQ"/>
    <property type="match status" value="1"/>
</dbReference>
<feature type="domain" description="HTH CENPB-type" evidence="6">
    <location>
        <begin position="75"/>
        <end position="155"/>
    </location>
</feature>
<sequence length="568" mass="65098">MSSKRTKNESFEPNKKRKTLSLECKLNIIKDFEAKMKICELAKKFDLPESTVRTVVKGKEKIITAVKDSQSLNSSIIRKRHGIIAQMETLLQSWCDNQVRVKNCPVDQNTVCFQAKQIFEKLKEEAGKAAENEVFKASNGWFSRFKSRCNWHSIAESGEAASADKETASLYPEKLKTMIDEGGYTSQTIFNVDQTGLFWNKMPKRTFIAREEKTFPGFKAAKDRLTVMVGANTAGDCKLKPLLVYRSENPRALKNKSKAGLPVIWKSNAKAWVTASLFEDWFGHHFIPEVERYCRLKEIPFKVMLLIDNAPGHPPATLINFDPRVEVVFLPPNTTSLLQPMDQGVIKTFKAYYTRRSFAHLHEAMRQNNELSVKDFWKQFNVLDAVRIIGQSWNEVSQKTLNGVWKKLCPFFFTSETQGETISDPEQIDSIIEEVVDIAKQLNLEVDNDDVQELLDSHNQELTIDEVIEMRKYEQDIDQTDSLDPVESVNQMTIANLTEGLNSIEKGLQILEKIDSNEERISTTKRGIKKLLVCYEEILREKKKLSLTFRPLTRQATLLEYMKPSTSK</sequence>
<dbReference type="SUPFAM" id="SSF46689">
    <property type="entry name" value="Homeodomain-like"/>
    <property type="match status" value="2"/>
</dbReference>
<dbReference type="Gene3D" id="1.10.10.60">
    <property type="entry name" value="Homeodomain-like"/>
    <property type="match status" value="2"/>
</dbReference>
<evidence type="ECO:0000256" key="4">
    <source>
        <dbReference type="PROSITE-ProRule" id="PRU00320"/>
    </source>
</evidence>